<dbReference type="CDD" id="cd00071">
    <property type="entry name" value="GMPK"/>
    <property type="match status" value="1"/>
</dbReference>
<evidence type="ECO:0000256" key="2">
    <source>
        <dbReference type="ARBA" id="ARBA00007014"/>
    </source>
</evidence>
<evidence type="ECO:0000256" key="8">
    <source>
        <dbReference type="ARBA" id="ARBA00022737"/>
    </source>
</evidence>
<evidence type="ECO:0000256" key="3">
    <source>
        <dbReference type="ARBA" id="ARBA00022443"/>
    </source>
</evidence>
<dbReference type="CTD" id="8573"/>
<keyword evidence="22" id="KW-1185">Reference proteome</keyword>
<dbReference type="SMART" id="SM00326">
    <property type="entry name" value="SH3"/>
    <property type="match status" value="1"/>
</dbReference>
<dbReference type="CDD" id="cd12081">
    <property type="entry name" value="SH3_CASK"/>
    <property type="match status" value="1"/>
</dbReference>
<dbReference type="InterPro" id="IPR000719">
    <property type="entry name" value="Prot_kinase_dom"/>
</dbReference>
<dbReference type="CDD" id="cd10831">
    <property type="entry name" value="PDZ_CASK-like"/>
    <property type="match status" value="1"/>
</dbReference>
<evidence type="ECO:0000256" key="12">
    <source>
        <dbReference type="ARBA" id="ARBA00022860"/>
    </source>
</evidence>
<dbReference type="GeneID" id="102813821"/>
<dbReference type="Gene3D" id="1.10.287.650">
    <property type="entry name" value="L27 domain"/>
    <property type="match status" value="2"/>
</dbReference>
<dbReference type="SMART" id="SM00569">
    <property type="entry name" value="L27"/>
    <property type="match status" value="2"/>
</dbReference>
<dbReference type="InterPro" id="IPR008145">
    <property type="entry name" value="GK/Ca_channel_bsu"/>
</dbReference>
<evidence type="ECO:0000259" key="20">
    <source>
        <dbReference type="PROSITE" id="PS50106"/>
    </source>
</evidence>
<dbReference type="GO" id="GO:0030054">
    <property type="term" value="C:cell junction"/>
    <property type="evidence" value="ECO:0007669"/>
    <property type="project" value="UniProtKB-ARBA"/>
</dbReference>
<dbReference type="InterPro" id="IPR011009">
    <property type="entry name" value="Kinase-like_dom_sf"/>
</dbReference>
<feature type="domain" description="Guanylate kinase-like" evidence="19">
    <location>
        <begin position="711"/>
        <end position="883"/>
    </location>
</feature>
<evidence type="ECO:0000256" key="13">
    <source>
        <dbReference type="ARBA" id="ARBA00023136"/>
    </source>
</evidence>
<proteinExistence type="inferred from homology"/>
<dbReference type="FunFam" id="3.30.200.20:FF:000051">
    <property type="entry name" value="Peripheral plasma membrane protein CASK isoform B"/>
    <property type="match status" value="1"/>
</dbReference>
<dbReference type="InterPro" id="IPR001478">
    <property type="entry name" value="PDZ"/>
</dbReference>
<evidence type="ECO:0000256" key="5">
    <source>
        <dbReference type="ARBA" id="ARBA00022527"/>
    </source>
</evidence>
<feature type="domain" description="SH3" evidence="17">
    <location>
        <begin position="589"/>
        <end position="659"/>
    </location>
</feature>
<keyword evidence="5" id="KW-0723">Serine/threonine-protein kinase</keyword>
<dbReference type="Gene3D" id="2.30.30.40">
    <property type="entry name" value="SH3 Domains"/>
    <property type="match status" value="1"/>
</dbReference>
<dbReference type="Gene3D" id="6.10.140.620">
    <property type="match status" value="1"/>
</dbReference>
<gene>
    <name evidence="23" type="primary">CASK</name>
</gene>
<dbReference type="SUPFAM" id="SSF50044">
    <property type="entry name" value="SH3-domain"/>
    <property type="match status" value="1"/>
</dbReference>
<dbReference type="GO" id="GO:0005524">
    <property type="term" value="F:ATP binding"/>
    <property type="evidence" value="ECO:0007669"/>
    <property type="project" value="UniProtKB-KW"/>
</dbReference>
<evidence type="ECO:0000259" key="17">
    <source>
        <dbReference type="PROSITE" id="PS50002"/>
    </source>
</evidence>
<evidence type="ECO:0000256" key="14">
    <source>
        <dbReference type="ARBA" id="ARBA00060907"/>
    </source>
</evidence>
<dbReference type="SUPFAM" id="SSF52540">
    <property type="entry name" value="P-loop containing nucleoside triphosphate hydrolases"/>
    <property type="match status" value="1"/>
</dbReference>
<feature type="domain" description="L27" evidence="21">
    <location>
        <begin position="402"/>
        <end position="455"/>
    </location>
</feature>
<evidence type="ECO:0000256" key="4">
    <source>
        <dbReference type="ARBA" id="ARBA00022475"/>
    </source>
</evidence>
<evidence type="ECO:0000256" key="1">
    <source>
        <dbReference type="ARBA" id="ARBA00004202"/>
    </source>
</evidence>
<dbReference type="Pfam" id="PF07653">
    <property type="entry name" value="SH3_2"/>
    <property type="match status" value="1"/>
</dbReference>
<dbReference type="SMART" id="SM00228">
    <property type="entry name" value="PDZ"/>
    <property type="match status" value="1"/>
</dbReference>
<dbReference type="InterPro" id="IPR027417">
    <property type="entry name" value="P-loop_NTPase"/>
</dbReference>
<dbReference type="AlphaFoldDB" id="A0A9B0TF85"/>
<dbReference type="OrthoDB" id="65789at2759"/>
<keyword evidence="3 16" id="KW-0728">SH3 domain</keyword>
<keyword evidence="11" id="KW-0067">ATP-binding</keyword>
<keyword evidence="8" id="KW-0677">Repeat</keyword>
<evidence type="ECO:0000256" key="15">
    <source>
        <dbReference type="ARBA" id="ARBA00071925"/>
    </source>
</evidence>
<comment type="similarity">
    <text evidence="14">In the N-terminal section; belongs to the protein kinase superfamily. CAMK Ser/Thr protein kinase family. CaMK subfamily.</text>
</comment>
<dbReference type="PANTHER" id="PTHR23122">
    <property type="entry name" value="MEMBRANE-ASSOCIATED GUANYLATE KINASE MAGUK"/>
    <property type="match status" value="1"/>
</dbReference>
<keyword evidence="10" id="KW-0418">Kinase</keyword>
<dbReference type="CDD" id="cd14094">
    <property type="entry name" value="STKc_CASK"/>
    <property type="match status" value="1"/>
</dbReference>
<dbReference type="FunFam" id="3.40.50.300:FF:000146">
    <property type="entry name" value="MAGUK p55 subfamily member 6 isoform X1"/>
    <property type="match status" value="1"/>
</dbReference>
<dbReference type="InterPro" id="IPR008144">
    <property type="entry name" value="Guanylate_kin-like_dom"/>
</dbReference>
<dbReference type="InterPro" id="IPR001452">
    <property type="entry name" value="SH3_domain"/>
</dbReference>
<comment type="subcellular location">
    <subcellularLocation>
        <location evidence="1">Cell membrane</location>
        <topology evidence="1">Peripheral membrane protein</topology>
    </subcellularLocation>
</comment>
<name>A0A9B0TF85_CHRAS</name>
<dbReference type="Proteomes" id="UP000504623">
    <property type="component" value="Unplaced"/>
</dbReference>
<dbReference type="InterPro" id="IPR035473">
    <property type="entry name" value="CASK_SH3"/>
</dbReference>
<keyword evidence="7" id="KW-0808">Transferase</keyword>
<sequence>MADDDVLFEDVYELCEVIGKGPFSVVRRCINRETGQQFAVKIVDVAKFTSSPGLSTEDLKREASICHMLKHPHIVELLETYSSDGMLYMVFEFMDGADLCFEIVKRADAGFVYSEAVASHYMRQILEALRYCHDNNIIHRDVKPHCVLLASKENSAPVKLGGFGVAIQLGESGLVAGGRVGTPHFMAPEVVKREPYGKPVDVWGCGVILFILLSGCLPFYGTKERLFEGIIKGKYKLNPRQWSHISESAKDLVRRMLMLDPAERITVYEALNHPWLKERDRYAYKIHLPETVEQLRKFNARRKLKGAVLAAVSSHKFNSFYGDPPEELPDFSEDPTSSGLLAAERAVSQVLDSLEEIHALTDCSEKDLDFLHSVFQDQHLHTLLDLYDKINTKSSPQIRNPPSDAVQRAKEVLEEISCYPENNDAKELKRILTQPHFMALLQTHDVVAHEVYSDEALRVTPPPTSPYLNGDSPESANGDMDMENVTRVRLVQFQKNTDEPMGITLKMNELNHCIVARIMHGGMIHRQGTLHVGDEIREINGISVANQTVEQLQKMLREMRGSITFKIVPSYRTQSSSCEDLPSTTQPKGRQIYVRAQFEYDPAKDDLIPCKEAGIRFRVGDIIQIISKDDHNWWQGKLENSKNGTAGLIPSPELQEWRVACIAMEKTKQEQQASCTWFGKKKKQYKDKYLAKHNADLVTYEEVVKLPAFKRKTLVLLGAHGVGRRHIKNTLITKHPDRFAYPIPHTTRPPKKDEENGKNYYFVSHDQMMQDISNNEYLEYGSHEDAMYGTKLETIRKIHEQGLIAILDVEPQALKVLRTAEFAPFVVFIAAPTITPGLNEDESLQRLQKESDILQRTYAHYFDLTIINNEIDETIRHLEEAIELVCTAPQWVPVSWVY</sequence>
<keyword evidence="6" id="KW-0597">Phosphoprotein</keyword>
<evidence type="ECO:0000259" key="18">
    <source>
        <dbReference type="PROSITE" id="PS50011"/>
    </source>
</evidence>
<dbReference type="InterPro" id="IPR036892">
    <property type="entry name" value="L27_dom_sf"/>
</dbReference>
<dbReference type="FunFam" id="1.10.510.10:FF:000062">
    <property type="entry name" value="peripheral plasma membrane protein CASK isoform X2"/>
    <property type="match status" value="1"/>
</dbReference>
<evidence type="ECO:0000259" key="21">
    <source>
        <dbReference type="PROSITE" id="PS51022"/>
    </source>
</evidence>
<dbReference type="GO" id="GO:0005886">
    <property type="term" value="C:plasma membrane"/>
    <property type="evidence" value="ECO:0007669"/>
    <property type="project" value="UniProtKB-SubCell"/>
</dbReference>
<dbReference type="InterPro" id="IPR004172">
    <property type="entry name" value="L27_dom"/>
</dbReference>
<dbReference type="InterPro" id="IPR036028">
    <property type="entry name" value="SH3-like_dom_sf"/>
</dbReference>
<keyword evidence="13" id="KW-0472">Membrane</keyword>
<dbReference type="FunFam" id="2.30.42.10:FF:000016">
    <property type="entry name" value="peripheral plasma membrane protein CASK isoform X2"/>
    <property type="match status" value="1"/>
</dbReference>
<dbReference type="Gene3D" id="3.30.200.20">
    <property type="entry name" value="Phosphorylase Kinase, domain 1"/>
    <property type="match status" value="1"/>
</dbReference>
<dbReference type="Gene3D" id="2.30.42.10">
    <property type="match status" value="1"/>
</dbReference>
<comment type="similarity">
    <text evidence="2">Belongs to the MAGUK family.</text>
</comment>
<feature type="domain" description="Protein kinase" evidence="18">
    <location>
        <begin position="12"/>
        <end position="276"/>
    </location>
</feature>
<dbReference type="GO" id="GO:0004674">
    <property type="term" value="F:protein serine/threonine kinase activity"/>
    <property type="evidence" value="ECO:0007669"/>
    <property type="project" value="UniProtKB-KW"/>
</dbReference>
<dbReference type="FunFam" id="3.30.63.10:FF:000004">
    <property type="entry name" value="peripheral plasma membrane protein CASK isoform X2"/>
    <property type="match status" value="1"/>
</dbReference>
<evidence type="ECO:0000256" key="9">
    <source>
        <dbReference type="ARBA" id="ARBA00022741"/>
    </source>
</evidence>
<dbReference type="PROSITE" id="PS50002">
    <property type="entry name" value="SH3"/>
    <property type="match status" value="1"/>
</dbReference>
<dbReference type="PROSITE" id="PS00856">
    <property type="entry name" value="GUANYLATE_KINASE_1"/>
    <property type="match status" value="1"/>
</dbReference>
<dbReference type="SMART" id="SM00072">
    <property type="entry name" value="GuKc"/>
    <property type="match status" value="1"/>
</dbReference>
<dbReference type="Pfam" id="PF02828">
    <property type="entry name" value="L27"/>
    <property type="match status" value="2"/>
</dbReference>
<keyword evidence="12" id="KW-0112">Calmodulin-binding</keyword>
<dbReference type="GO" id="GO:0005516">
    <property type="term" value="F:calmodulin binding"/>
    <property type="evidence" value="ECO:0007669"/>
    <property type="project" value="UniProtKB-KW"/>
</dbReference>
<dbReference type="Gene3D" id="3.40.50.300">
    <property type="entry name" value="P-loop containing nucleotide triphosphate hydrolases"/>
    <property type="match status" value="1"/>
</dbReference>
<dbReference type="PROSITE" id="PS50052">
    <property type="entry name" value="GUANYLATE_KINASE_2"/>
    <property type="match status" value="1"/>
</dbReference>
<dbReference type="Gene3D" id="1.10.510.10">
    <property type="entry name" value="Transferase(Phosphotransferase) domain 1"/>
    <property type="match status" value="1"/>
</dbReference>
<dbReference type="SUPFAM" id="SSF56112">
    <property type="entry name" value="Protein kinase-like (PK-like)"/>
    <property type="match status" value="1"/>
</dbReference>
<dbReference type="PROSITE" id="PS50011">
    <property type="entry name" value="PROTEIN_KINASE_DOM"/>
    <property type="match status" value="1"/>
</dbReference>
<dbReference type="Pfam" id="PF00625">
    <property type="entry name" value="Guanylate_kin"/>
    <property type="match status" value="1"/>
</dbReference>
<feature type="domain" description="PDZ" evidence="20">
    <location>
        <begin position="490"/>
        <end position="571"/>
    </location>
</feature>
<dbReference type="Pfam" id="PF00069">
    <property type="entry name" value="Pkinase"/>
    <property type="match status" value="1"/>
</dbReference>
<evidence type="ECO:0000313" key="22">
    <source>
        <dbReference type="Proteomes" id="UP000504623"/>
    </source>
</evidence>
<dbReference type="InterPro" id="IPR020590">
    <property type="entry name" value="Guanylate_kinase_CS"/>
</dbReference>
<dbReference type="InterPro" id="IPR050716">
    <property type="entry name" value="MAGUK"/>
</dbReference>
<dbReference type="Pfam" id="PF00595">
    <property type="entry name" value="PDZ"/>
    <property type="match status" value="1"/>
</dbReference>
<evidence type="ECO:0000313" key="23">
    <source>
        <dbReference type="RefSeq" id="XP_006864321.1"/>
    </source>
</evidence>
<protein>
    <recommendedName>
        <fullName evidence="15">Peripheral plasma membrane protein CASK</fullName>
    </recommendedName>
</protein>
<dbReference type="InterPro" id="IPR014775">
    <property type="entry name" value="L27_C"/>
</dbReference>
<evidence type="ECO:0000256" key="11">
    <source>
        <dbReference type="ARBA" id="ARBA00022840"/>
    </source>
</evidence>
<dbReference type="RefSeq" id="XP_006864321.1">
    <property type="nucleotide sequence ID" value="XM_006864259.1"/>
</dbReference>
<keyword evidence="9" id="KW-0547">Nucleotide-binding</keyword>
<keyword evidence="4" id="KW-1003">Cell membrane</keyword>
<dbReference type="PROSITE" id="PS51022">
    <property type="entry name" value="L27"/>
    <property type="match status" value="2"/>
</dbReference>
<dbReference type="PROSITE" id="PS50106">
    <property type="entry name" value="PDZ"/>
    <property type="match status" value="1"/>
</dbReference>
<dbReference type="InterPro" id="IPR036034">
    <property type="entry name" value="PDZ_sf"/>
</dbReference>
<reference evidence="23" key="1">
    <citation type="submission" date="2025-08" db="UniProtKB">
        <authorList>
            <consortium name="RefSeq"/>
        </authorList>
    </citation>
    <scope>IDENTIFICATION</scope>
    <source>
        <tissue evidence="23">Spleen</tissue>
    </source>
</reference>
<evidence type="ECO:0000256" key="6">
    <source>
        <dbReference type="ARBA" id="ARBA00022553"/>
    </source>
</evidence>
<evidence type="ECO:0000256" key="16">
    <source>
        <dbReference type="PROSITE-ProRule" id="PRU00192"/>
    </source>
</evidence>
<dbReference type="SUPFAM" id="SSF101288">
    <property type="entry name" value="L27 domain"/>
    <property type="match status" value="2"/>
</dbReference>
<evidence type="ECO:0000256" key="10">
    <source>
        <dbReference type="ARBA" id="ARBA00022777"/>
    </source>
</evidence>
<organism evidence="22 23">
    <name type="scientific">Chrysochloris asiatica</name>
    <name type="common">Cape golden mole</name>
    <dbReference type="NCBI Taxonomy" id="185453"/>
    <lineage>
        <taxon>Eukaryota</taxon>
        <taxon>Metazoa</taxon>
        <taxon>Chordata</taxon>
        <taxon>Craniata</taxon>
        <taxon>Vertebrata</taxon>
        <taxon>Euteleostomi</taxon>
        <taxon>Mammalia</taxon>
        <taxon>Eutheria</taxon>
        <taxon>Afrotheria</taxon>
        <taxon>Chrysochloridae</taxon>
        <taxon>Chrysochlorinae</taxon>
        <taxon>Chrysochloris</taxon>
    </lineage>
</organism>
<dbReference type="SUPFAM" id="SSF50156">
    <property type="entry name" value="PDZ domain-like"/>
    <property type="match status" value="1"/>
</dbReference>
<evidence type="ECO:0000259" key="19">
    <source>
        <dbReference type="PROSITE" id="PS50052"/>
    </source>
</evidence>
<evidence type="ECO:0000256" key="7">
    <source>
        <dbReference type="ARBA" id="ARBA00022679"/>
    </source>
</evidence>
<feature type="domain" description="L27" evidence="21">
    <location>
        <begin position="343"/>
        <end position="398"/>
    </location>
</feature>
<accession>A0A9B0TF85</accession>